<feature type="region of interest" description="Disordered" evidence="6">
    <location>
        <begin position="575"/>
        <end position="611"/>
    </location>
</feature>
<dbReference type="GO" id="GO:0005634">
    <property type="term" value="C:nucleus"/>
    <property type="evidence" value="ECO:0007669"/>
    <property type="project" value="UniProtKB-SubCell"/>
</dbReference>
<feature type="region of interest" description="Disordered" evidence="6">
    <location>
        <begin position="1"/>
        <end position="31"/>
    </location>
</feature>
<keyword evidence="8" id="KW-1185">Reference proteome</keyword>
<feature type="compositionally biased region" description="Polar residues" evidence="6">
    <location>
        <begin position="484"/>
        <end position="496"/>
    </location>
</feature>
<feature type="compositionally biased region" description="Polar residues" evidence="6">
    <location>
        <begin position="584"/>
        <end position="596"/>
    </location>
</feature>
<dbReference type="Proteomes" id="UP000305948">
    <property type="component" value="Unassembled WGS sequence"/>
</dbReference>
<comment type="similarity">
    <text evidence="2">Belongs to the NGG1 family.</text>
</comment>
<dbReference type="PANTHER" id="PTHR13556:SF2">
    <property type="entry name" value="TRANSCRIPTIONAL ADAPTER 3"/>
    <property type="match status" value="1"/>
</dbReference>
<dbReference type="OrthoDB" id="1232at2759"/>
<organism evidence="7 8">
    <name type="scientific">Heliocybe sulcata</name>
    <dbReference type="NCBI Taxonomy" id="5364"/>
    <lineage>
        <taxon>Eukaryota</taxon>
        <taxon>Fungi</taxon>
        <taxon>Dikarya</taxon>
        <taxon>Basidiomycota</taxon>
        <taxon>Agaricomycotina</taxon>
        <taxon>Agaricomycetes</taxon>
        <taxon>Gloeophyllales</taxon>
        <taxon>Gloeophyllaceae</taxon>
        <taxon>Heliocybe</taxon>
    </lineage>
</organism>
<feature type="compositionally biased region" description="Basic and acidic residues" evidence="6">
    <location>
        <begin position="121"/>
        <end position="135"/>
    </location>
</feature>
<feature type="compositionally biased region" description="Low complexity" evidence="6">
    <location>
        <begin position="106"/>
        <end position="119"/>
    </location>
</feature>
<evidence type="ECO:0000256" key="6">
    <source>
        <dbReference type="SAM" id="MobiDB-lite"/>
    </source>
</evidence>
<keyword evidence="5" id="KW-0539">Nucleus</keyword>
<feature type="compositionally biased region" description="Pro residues" evidence="6">
    <location>
        <begin position="197"/>
        <end position="209"/>
    </location>
</feature>
<feature type="compositionally biased region" description="Basic and acidic residues" evidence="6">
    <location>
        <begin position="597"/>
        <end position="611"/>
    </location>
</feature>
<proteinExistence type="inferred from homology"/>
<gene>
    <name evidence="7" type="ORF">OE88DRAFT_1669134</name>
</gene>
<dbReference type="GO" id="GO:0006357">
    <property type="term" value="P:regulation of transcription by RNA polymerase II"/>
    <property type="evidence" value="ECO:0007669"/>
    <property type="project" value="TreeGrafter"/>
</dbReference>
<sequence>MARPLSPFPSPPPLRSPLFKNPPDFVPPNDELDALLSELHTLRSKAHERAEKAGRDLRYIEESMRRMKEKEKGKAKAIDKVKKESDFTPLPPEEPKLSEPLPPRPRVTGTPVPSTSSKPPLDPRKSLSRAADDAKKKKKKRKREGGESDDEPEPQRIRKGSPTPSLLKLPKTPSTLPHIKTSGPDFSSPRLLDIPKRPPVAPAPVPGPSKPTEVTEDFSKVKPPAQVLVTTFYSSIEPWLRPIKEEDVGFLEYTADEVEPYVMPKLGRHYSEVWENEDIAYYGMRLTDIADVRVAQVAAASAPSSSGLLPKWDPSTLNESDVVTEEKGHGPFTERLLSALLPIPDSTVWKGVKAAEDAMEGRPGITGAAFAAAKEKVTVADLEERVRDSARFYGLINEKPDYSDAIDDPISAALRQCQRELRKVVATNKARKTRLAAVARDRLGYQEYLDLRDSIDRNITSTYTKLQKKDGPKANKKKKKAPEMNSNGNGVPNSTAALTGVASLPPCPASLGLGPDEALRLTVPEQLGQLVITRRRWVDGVGAVFDEKERESPGRIYGLPKRSLFARLDEDIRRQAEERLKSTPADSRTKGSTSNEGKGKARAKADEMDAD</sequence>
<comment type="subcellular location">
    <subcellularLocation>
        <location evidence="1">Nucleus</location>
    </subcellularLocation>
</comment>
<evidence type="ECO:0000313" key="8">
    <source>
        <dbReference type="Proteomes" id="UP000305948"/>
    </source>
</evidence>
<keyword evidence="3" id="KW-0805">Transcription regulation</keyword>
<dbReference type="EMBL" id="ML213541">
    <property type="protein sequence ID" value="TFK45537.1"/>
    <property type="molecule type" value="Genomic_DNA"/>
</dbReference>
<dbReference type="STRING" id="5364.A0A5C3MKX7"/>
<evidence type="ECO:0000256" key="3">
    <source>
        <dbReference type="ARBA" id="ARBA00023015"/>
    </source>
</evidence>
<dbReference type="GO" id="GO:0000124">
    <property type="term" value="C:SAGA complex"/>
    <property type="evidence" value="ECO:0007669"/>
    <property type="project" value="TreeGrafter"/>
</dbReference>
<evidence type="ECO:0000256" key="2">
    <source>
        <dbReference type="ARBA" id="ARBA00005330"/>
    </source>
</evidence>
<reference evidence="7 8" key="1">
    <citation type="journal article" date="2019" name="Nat. Ecol. Evol.">
        <title>Megaphylogeny resolves global patterns of mushroom evolution.</title>
        <authorList>
            <person name="Varga T."/>
            <person name="Krizsan K."/>
            <person name="Foldi C."/>
            <person name="Dima B."/>
            <person name="Sanchez-Garcia M."/>
            <person name="Sanchez-Ramirez S."/>
            <person name="Szollosi G.J."/>
            <person name="Szarkandi J.G."/>
            <person name="Papp V."/>
            <person name="Albert L."/>
            <person name="Andreopoulos W."/>
            <person name="Angelini C."/>
            <person name="Antonin V."/>
            <person name="Barry K.W."/>
            <person name="Bougher N.L."/>
            <person name="Buchanan P."/>
            <person name="Buyck B."/>
            <person name="Bense V."/>
            <person name="Catcheside P."/>
            <person name="Chovatia M."/>
            <person name="Cooper J."/>
            <person name="Damon W."/>
            <person name="Desjardin D."/>
            <person name="Finy P."/>
            <person name="Geml J."/>
            <person name="Haridas S."/>
            <person name="Hughes K."/>
            <person name="Justo A."/>
            <person name="Karasinski D."/>
            <person name="Kautmanova I."/>
            <person name="Kiss B."/>
            <person name="Kocsube S."/>
            <person name="Kotiranta H."/>
            <person name="LaButti K.M."/>
            <person name="Lechner B.E."/>
            <person name="Liimatainen K."/>
            <person name="Lipzen A."/>
            <person name="Lukacs Z."/>
            <person name="Mihaltcheva S."/>
            <person name="Morgado L.N."/>
            <person name="Niskanen T."/>
            <person name="Noordeloos M.E."/>
            <person name="Ohm R.A."/>
            <person name="Ortiz-Santana B."/>
            <person name="Ovrebo C."/>
            <person name="Racz N."/>
            <person name="Riley R."/>
            <person name="Savchenko A."/>
            <person name="Shiryaev A."/>
            <person name="Soop K."/>
            <person name="Spirin V."/>
            <person name="Szebenyi C."/>
            <person name="Tomsovsky M."/>
            <person name="Tulloss R.E."/>
            <person name="Uehling J."/>
            <person name="Grigoriev I.V."/>
            <person name="Vagvolgyi C."/>
            <person name="Papp T."/>
            <person name="Martin F.M."/>
            <person name="Miettinen O."/>
            <person name="Hibbett D.S."/>
            <person name="Nagy L.G."/>
        </authorList>
    </citation>
    <scope>NUCLEOTIDE SEQUENCE [LARGE SCALE GENOMIC DNA]</scope>
    <source>
        <strain evidence="7 8">OMC1185</strain>
    </source>
</reference>
<evidence type="ECO:0000256" key="5">
    <source>
        <dbReference type="ARBA" id="ARBA00023242"/>
    </source>
</evidence>
<accession>A0A5C3MKX7</accession>
<feature type="region of interest" description="Disordered" evidence="6">
    <location>
        <begin position="65"/>
        <end position="218"/>
    </location>
</feature>
<feature type="compositionally biased region" description="Low complexity" evidence="6">
    <location>
        <begin position="161"/>
        <end position="177"/>
    </location>
</feature>
<keyword evidence="4" id="KW-0804">Transcription</keyword>
<evidence type="ECO:0000256" key="4">
    <source>
        <dbReference type="ARBA" id="ARBA00023163"/>
    </source>
</evidence>
<feature type="compositionally biased region" description="Pro residues" evidence="6">
    <location>
        <begin position="1"/>
        <end position="15"/>
    </location>
</feature>
<name>A0A5C3MKX7_9AGAM</name>
<dbReference type="Pfam" id="PF10198">
    <property type="entry name" value="Ada3"/>
    <property type="match status" value="1"/>
</dbReference>
<dbReference type="InterPro" id="IPR019340">
    <property type="entry name" value="Histone_AcTrfase_su3"/>
</dbReference>
<feature type="region of interest" description="Disordered" evidence="6">
    <location>
        <begin position="463"/>
        <end position="496"/>
    </location>
</feature>
<protein>
    <submittedName>
        <fullName evidence="7">Uncharacterized protein</fullName>
    </submittedName>
</protein>
<dbReference type="PANTHER" id="PTHR13556">
    <property type="entry name" value="TRANSCRIPTIONAL ADAPTER 3-RELATED"/>
    <property type="match status" value="1"/>
</dbReference>
<dbReference type="AlphaFoldDB" id="A0A5C3MKX7"/>
<feature type="compositionally biased region" description="Basic and acidic residues" evidence="6">
    <location>
        <begin position="65"/>
        <end position="86"/>
    </location>
</feature>
<evidence type="ECO:0000313" key="7">
    <source>
        <dbReference type="EMBL" id="TFK45537.1"/>
    </source>
</evidence>
<dbReference type="GO" id="GO:0003713">
    <property type="term" value="F:transcription coactivator activity"/>
    <property type="evidence" value="ECO:0007669"/>
    <property type="project" value="TreeGrafter"/>
</dbReference>
<evidence type="ECO:0000256" key="1">
    <source>
        <dbReference type="ARBA" id="ARBA00004123"/>
    </source>
</evidence>